<dbReference type="GO" id="GO:0003735">
    <property type="term" value="F:structural constituent of ribosome"/>
    <property type="evidence" value="ECO:0007669"/>
    <property type="project" value="TreeGrafter"/>
</dbReference>
<evidence type="ECO:0000256" key="3">
    <source>
        <dbReference type="ARBA" id="ARBA00022946"/>
    </source>
</evidence>
<evidence type="ECO:0000313" key="9">
    <source>
        <dbReference type="Proteomes" id="UP000886885"/>
    </source>
</evidence>
<organism evidence="8 9">
    <name type="scientific">Populus tomentosa</name>
    <name type="common">Chinese white poplar</name>
    <dbReference type="NCBI Taxonomy" id="118781"/>
    <lineage>
        <taxon>Eukaryota</taxon>
        <taxon>Viridiplantae</taxon>
        <taxon>Streptophyta</taxon>
        <taxon>Embryophyta</taxon>
        <taxon>Tracheophyta</taxon>
        <taxon>Spermatophyta</taxon>
        <taxon>Magnoliopsida</taxon>
        <taxon>eudicotyledons</taxon>
        <taxon>Gunneridae</taxon>
        <taxon>Pentapetalae</taxon>
        <taxon>rosids</taxon>
        <taxon>fabids</taxon>
        <taxon>Malpighiales</taxon>
        <taxon>Salicaceae</taxon>
        <taxon>Saliceae</taxon>
        <taxon>Populus</taxon>
    </lineage>
</organism>
<keyword evidence="9" id="KW-1185">Reference proteome</keyword>
<dbReference type="PANTHER" id="PTHR12810">
    <property type="entry name" value="MITOCHONDRIAL 28S RIBOSOMAL PROTEIN S29"/>
    <property type="match status" value="1"/>
</dbReference>
<keyword evidence="6" id="KW-0687">Ribonucleoprotein</keyword>
<protein>
    <recommendedName>
        <fullName evidence="7">Small ribosomal subunit protein mS29</fullName>
    </recommendedName>
</protein>
<dbReference type="Proteomes" id="UP000886885">
    <property type="component" value="Chromosome 19A"/>
</dbReference>
<dbReference type="EMBL" id="JAAWWB010000037">
    <property type="protein sequence ID" value="KAG6739031.1"/>
    <property type="molecule type" value="Genomic_DNA"/>
</dbReference>
<keyword evidence="5" id="KW-0496">Mitochondrion</keyword>
<evidence type="ECO:0000256" key="6">
    <source>
        <dbReference type="ARBA" id="ARBA00023274"/>
    </source>
</evidence>
<accession>A0A8X7XUY4</accession>
<keyword evidence="4" id="KW-0689">Ribosomal protein</keyword>
<name>A0A8X7XUY4_POPTO</name>
<proteinExistence type="inferred from homology"/>
<gene>
    <name evidence="8" type="ORF">POTOM_058668</name>
</gene>
<dbReference type="PANTHER" id="PTHR12810:SF0">
    <property type="entry name" value="SMALL RIBOSOMAL SUBUNIT PROTEIN MS29"/>
    <property type="match status" value="1"/>
</dbReference>
<evidence type="ECO:0000256" key="2">
    <source>
        <dbReference type="ARBA" id="ARBA00009863"/>
    </source>
</evidence>
<evidence type="ECO:0000256" key="5">
    <source>
        <dbReference type="ARBA" id="ARBA00023128"/>
    </source>
</evidence>
<reference evidence="8" key="1">
    <citation type="journal article" date="2020" name="bioRxiv">
        <title>Hybrid origin of Populus tomentosa Carr. identified through genome sequencing and phylogenomic analysis.</title>
        <authorList>
            <person name="An X."/>
            <person name="Gao K."/>
            <person name="Chen Z."/>
            <person name="Li J."/>
            <person name="Yang X."/>
            <person name="Yang X."/>
            <person name="Zhou J."/>
            <person name="Guo T."/>
            <person name="Zhao T."/>
            <person name="Huang S."/>
            <person name="Miao D."/>
            <person name="Khan W.U."/>
            <person name="Rao P."/>
            <person name="Ye M."/>
            <person name="Lei B."/>
            <person name="Liao W."/>
            <person name="Wang J."/>
            <person name="Ji L."/>
            <person name="Li Y."/>
            <person name="Guo B."/>
            <person name="Mustafa N.S."/>
            <person name="Li S."/>
            <person name="Yun Q."/>
            <person name="Keller S.R."/>
            <person name="Mao J."/>
            <person name="Zhang R."/>
            <person name="Strauss S.H."/>
        </authorList>
    </citation>
    <scope>NUCLEOTIDE SEQUENCE</scope>
    <source>
        <strain evidence="8">GM15</strain>
        <tissue evidence="8">Leaf</tissue>
    </source>
</reference>
<comment type="caution">
    <text evidence="8">The sequence shown here is derived from an EMBL/GenBank/DDBJ whole genome shotgun (WGS) entry which is preliminary data.</text>
</comment>
<comment type="subcellular location">
    <subcellularLocation>
        <location evidence="1">Mitochondrion</location>
    </subcellularLocation>
</comment>
<keyword evidence="3" id="KW-0809">Transit peptide</keyword>
<dbReference type="AlphaFoldDB" id="A0A8X7XUY4"/>
<dbReference type="GO" id="GO:0005763">
    <property type="term" value="C:mitochondrial small ribosomal subunit"/>
    <property type="evidence" value="ECO:0007669"/>
    <property type="project" value="TreeGrafter"/>
</dbReference>
<evidence type="ECO:0000313" key="8">
    <source>
        <dbReference type="EMBL" id="KAG6739031.1"/>
    </source>
</evidence>
<sequence length="171" mass="19585">MRSALLVRQSFLDLRDNFRRIVDPPLLSYDGKGLKVRKQIVLDGPVNCGKSITPAMLVHWAREEGRLDFVKYNESHLKQLSCHIFDPVPLGNGIKHTHAAVGVVVRLRKQLSFVKDIPVLFAIDQYSNWFTFSKYEEPVTLRSCRPVHCLRTCSGQYQMPIFVKSLIQCSV</sequence>
<evidence type="ECO:0000256" key="7">
    <source>
        <dbReference type="ARBA" id="ARBA00035140"/>
    </source>
</evidence>
<dbReference type="OrthoDB" id="274828at2759"/>
<comment type="similarity">
    <text evidence="2">Belongs to the mitochondrion-specific ribosomal protein mS29 family.</text>
</comment>
<dbReference type="InterPro" id="IPR019368">
    <property type="entry name" value="Ribosomal_mS29"/>
</dbReference>
<evidence type="ECO:0000256" key="4">
    <source>
        <dbReference type="ARBA" id="ARBA00022980"/>
    </source>
</evidence>
<evidence type="ECO:0000256" key="1">
    <source>
        <dbReference type="ARBA" id="ARBA00004173"/>
    </source>
</evidence>